<evidence type="ECO:0000256" key="1">
    <source>
        <dbReference type="SAM" id="MobiDB-lite"/>
    </source>
</evidence>
<reference evidence="4" key="2">
    <citation type="journal article" date="2011" name="Proc. Natl. Acad. Sci. U.S.A.">
        <title>Obligate biotrophy features unraveled by the genomic analysis of rust fungi.</title>
        <authorList>
            <person name="Duplessis S."/>
            <person name="Cuomo C.A."/>
            <person name="Lin Y.-C."/>
            <person name="Aerts A."/>
            <person name="Tisserant E."/>
            <person name="Veneault-Fourrey C."/>
            <person name="Joly D.L."/>
            <person name="Hacquard S."/>
            <person name="Amselem J."/>
            <person name="Cantarel B.L."/>
            <person name="Chiu R."/>
            <person name="Coutinho P.M."/>
            <person name="Feau N."/>
            <person name="Field M."/>
            <person name="Frey P."/>
            <person name="Gelhaye E."/>
            <person name="Goldberg J."/>
            <person name="Grabherr M.G."/>
            <person name="Kodira C.D."/>
            <person name="Kohler A."/>
            <person name="Kuees U."/>
            <person name="Lindquist E.A."/>
            <person name="Lucas S.M."/>
            <person name="Mago R."/>
            <person name="Mauceli E."/>
            <person name="Morin E."/>
            <person name="Murat C."/>
            <person name="Pangilinan J.L."/>
            <person name="Park R."/>
            <person name="Pearson M."/>
            <person name="Quesneville H."/>
            <person name="Rouhier N."/>
            <person name="Sakthikumar S."/>
            <person name="Salamov A.A."/>
            <person name="Schmutz J."/>
            <person name="Selles B."/>
            <person name="Shapiro H."/>
            <person name="Tanguay P."/>
            <person name="Tuskan G.A."/>
            <person name="Henrissat B."/>
            <person name="Van de Peer Y."/>
            <person name="Rouze P."/>
            <person name="Ellis J.G."/>
            <person name="Dodds P.N."/>
            <person name="Schein J.E."/>
            <person name="Zhong S."/>
            <person name="Hamelin R.C."/>
            <person name="Grigoriev I.V."/>
            <person name="Szabo L.J."/>
            <person name="Martin F."/>
        </authorList>
    </citation>
    <scope>NUCLEOTIDE SEQUENCE [LARGE SCALE GENOMIC DNA]</scope>
    <source>
        <strain evidence="4">CRL 75-36-700-3 / race SCCL</strain>
    </source>
</reference>
<dbReference type="HOGENOM" id="CLU_009176_0_0_1"/>
<dbReference type="InParanoid" id="E3JSU0"/>
<dbReference type="GeneID" id="10547557"/>
<dbReference type="AlphaFoldDB" id="E3JSU0"/>
<gene>
    <name evidence="3" type="ORF">PGTG_01708</name>
</gene>
<protein>
    <recommendedName>
        <fullName evidence="2">DUF6589 domain-containing protein</fullName>
    </recommendedName>
</protein>
<dbReference type="VEuPathDB" id="FungiDB:PGTG_01708"/>
<feature type="domain" description="DUF6589" evidence="2">
    <location>
        <begin position="399"/>
        <end position="780"/>
    </location>
</feature>
<evidence type="ECO:0000259" key="2">
    <source>
        <dbReference type="Pfam" id="PF20231"/>
    </source>
</evidence>
<dbReference type="EMBL" id="DS178263">
    <property type="protein sequence ID" value="EFP75115.2"/>
    <property type="molecule type" value="Genomic_DNA"/>
</dbReference>
<organism evidence="3 4">
    <name type="scientific">Puccinia graminis f. sp. tritici (strain CRL 75-36-700-3 / race SCCL)</name>
    <name type="common">Black stem rust fungus</name>
    <dbReference type="NCBI Taxonomy" id="418459"/>
    <lineage>
        <taxon>Eukaryota</taxon>
        <taxon>Fungi</taxon>
        <taxon>Dikarya</taxon>
        <taxon>Basidiomycota</taxon>
        <taxon>Pucciniomycotina</taxon>
        <taxon>Pucciniomycetes</taxon>
        <taxon>Pucciniales</taxon>
        <taxon>Pucciniaceae</taxon>
        <taxon>Puccinia</taxon>
    </lineage>
</organism>
<keyword evidence="4" id="KW-1185">Reference proteome</keyword>
<dbReference type="KEGG" id="pgr:PGTG_01708"/>
<dbReference type="Proteomes" id="UP000008783">
    <property type="component" value="Unassembled WGS sequence"/>
</dbReference>
<dbReference type="InterPro" id="IPR046496">
    <property type="entry name" value="DUF6589"/>
</dbReference>
<evidence type="ECO:0000313" key="4">
    <source>
        <dbReference type="Proteomes" id="UP000008783"/>
    </source>
</evidence>
<dbReference type="OrthoDB" id="2497276at2759"/>
<feature type="compositionally biased region" description="Polar residues" evidence="1">
    <location>
        <begin position="213"/>
        <end position="223"/>
    </location>
</feature>
<proteinExistence type="predicted"/>
<dbReference type="Pfam" id="PF20231">
    <property type="entry name" value="DUF6589"/>
    <property type="match status" value="1"/>
</dbReference>
<feature type="compositionally biased region" description="Acidic residues" evidence="1">
    <location>
        <begin position="153"/>
        <end position="165"/>
    </location>
</feature>
<evidence type="ECO:0000313" key="3">
    <source>
        <dbReference type="EMBL" id="EFP75115.2"/>
    </source>
</evidence>
<dbReference type="eggNOG" id="ENOG502SCRC">
    <property type="taxonomic scope" value="Eukaryota"/>
</dbReference>
<dbReference type="RefSeq" id="XP_003319534.2">
    <property type="nucleotide sequence ID" value="XM_003319486.2"/>
</dbReference>
<sequence length="795" mass="90441">MDINLDGTNRKSDQEKILHICNELTRLHMTPKEFVMGLLTKSHTEFKYRRRTWATSYGWRSTLELVEAIARQFDKSEESKAQWEKFILTEAINISHSQSPPRGSYPSGSFQSACTVGPEFFTEAAKDERTARLTTVDTPFLDQLILGTMTQSNEEDPDPTTDELDPTPTPELYPDQTPECDSDSTPDSTPDIDVSNPTPDNTPAERLPEDATENTQAQGKRMTSVNLEAHMIDYEGFGYSNGDIINNKNLSRFQHIAAVVCSMVCFARNRRQNGMQLTNSIRFDGCGVSETVNEHLHYMGITSSRKTAIQALRSLARHAQDAVRESMALTQDFAPLLCIDNLDMEERVQMSTSGHQSRMFHGTWGYIHIPSKDLWSTLNPVELSLEAYHNSLRTASSMVIDPEFFMPTDSPNDDYKAVWKSQIAQVMLKYVAKPSDRQAIIPLDPPPIDPISHEAPSIHMLKLMDESDNSAEGIGQVMEALRRQSGLEPEEFFGRLQLMEGDLGTCQIFNAIRSLRIPSEHCDHSLHNVNFSLGAAHTLWNIAYTILTYHFGNSNKMDDFGVWRFLEALGVSPEKVIQKKDFTKMLQHMEQVHEATLWHCIRLQSHRTVMETDNDLVEEELKVLPSDEWNGIVETCYNRFCSPDARRKAKSFPQLNNLLVRLQDFSTVIEANRAMKAGDIGRLINIWKMWAFMTQSLPGLTHYSAYLPRLILLLTKVLPSSLAKLIWHTLLVSPSGRPNHFVAKDFFLENFNYWLKYFYTRGGAGTQVERLKNLYSSNIPLRVEQNISNRVTTLI</sequence>
<reference key="1">
    <citation type="submission" date="2007-01" db="EMBL/GenBank/DDBJ databases">
        <title>The Genome Sequence of Puccinia graminis f. sp. tritici Strain CRL 75-36-700-3.</title>
        <authorList>
            <consortium name="The Broad Institute Genome Sequencing Platform"/>
            <person name="Birren B."/>
            <person name="Lander E."/>
            <person name="Galagan J."/>
            <person name="Nusbaum C."/>
            <person name="Devon K."/>
            <person name="Cuomo C."/>
            <person name="Jaffe D."/>
            <person name="Butler J."/>
            <person name="Alvarez P."/>
            <person name="Gnerre S."/>
            <person name="Grabherr M."/>
            <person name="Mauceli E."/>
            <person name="Brockman W."/>
            <person name="Young S."/>
            <person name="LaButti K."/>
            <person name="Sykes S."/>
            <person name="DeCaprio D."/>
            <person name="Crawford M."/>
            <person name="Koehrsen M."/>
            <person name="Engels R."/>
            <person name="Montgomery P."/>
            <person name="Pearson M."/>
            <person name="Howarth C."/>
            <person name="Larson L."/>
            <person name="White J."/>
            <person name="Zeng Q."/>
            <person name="Kodira C."/>
            <person name="Yandava C."/>
            <person name="Alvarado L."/>
            <person name="O'Leary S."/>
            <person name="Szabo L."/>
            <person name="Dean R."/>
            <person name="Schein J."/>
        </authorList>
    </citation>
    <scope>NUCLEOTIDE SEQUENCE</scope>
    <source>
        <strain>CRL 75-36-700-3</strain>
    </source>
</reference>
<feature type="region of interest" description="Disordered" evidence="1">
    <location>
        <begin position="149"/>
        <end position="223"/>
    </location>
</feature>
<name>E3JSU0_PUCGT</name>
<accession>E3JSU0</accession>